<dbReference type="InterPro" id="IPR058627">
    <property type="entry name" value="MdtA-like_C"/>
</dbReference>
<comment type="similarity">
    <text evidence="1">Belongs to the membrane fusion protein (MFP) (TC 8.A.1) family.</text>
</comment>
<keyword evidence="10" id="KW-1185">Reference proteome</keyword>
<proteinExistence type="inferred from homology"/>
<dbReference type="InterPro" id="IPR045800">
    <property type="entry name" value="HMBD"/>
</dbReference>
<evidence type="ECO:0000259" key="7">
    <source>
        <dbReference type="Pfam" id="PF25954"/>
    </source>
</evidence>
<feature type="signal peptide" evidence="3">
    <location>
        <begin position="1"/>
        <end position="23"/>
    </location>
</feature>
<evidence type="ECO:0000259" key="5">
    <source>
        <dbReference type="Pfam" id="PF25869"/>
    </source>
</evidence>
<dbReference type="PANTHER" id="PTHR30097">
    <property type="entry name" value="CATION EFFLUX SYSTEM PROTEIN CUSB"/>
    <property type="match status" value="1"/>
</dbReference>
<dbReference type="InterPro" id="IPR058791">
    <property type="entry name" value="3HB_CusB"/>
</dbReference>
<evidence type="ECO:0000313" key="10">
    <source>
        <dbReference type="Proteomes" id="UP000288789"/>
    </source>
</evidence>
<dbReference type="FunFam" id="2.40.420.20:FF:000006">
    <property type="entry name" value="RND family efflux transporter MFP subunit"/>
    <property type="match status" value="1"/>
</dbReference>
<dbReference type="SUPFAM" id="SSF111369">
    <property type="entry name" value="HlyD-like secretion proteins"/>
    <property type="match status" value="1"/>
</dbReference>
<evidence type="ECO:0000259" key="6">
    <source>
        <dbReference type="Pfam" id="PF25919"/>
    </source>
</evidence>
<dbReference type="Pfam" id="PF25967">
    <property type="entry name" value="RND-MFP_C"/>
    <property type="match status" value="1"/>
</dbReference>
<evidence type="ECO:0000259" key="8">
    <source>
        <dbReference type="Pfam" id="PF25967"/>
    </source>
</evidence>
<feature type="domain" description="Multidrug resistance protein MdtA-like C-terminal permuted SH3" evidence="8">
    <location>
        <begin position="318"/>
        <end position="376"/>
    </location>
</feature>
<dbReference type="OrthoDB" id="9806939at2"/>
<dbReference type="InterPro" id="IPR051909">
    <property type="entry name" value="MFP_Cation_Efflux"/>
</dbReference>
<feature type="chain" id="PRO_5019483056" evidence="3">
    <location>
        <begin position="24"/>
        <end position="406"/>
    </location>
</feature>
<feature type="domain" description="CusB-like barrel-sandwich hybrid" evidence="6">
    <location>
        <begin position="114"/>
        <end position="230"/>
    </location>
</feature>
<dbReference type="InterPro" id="IPR058792">
    <property type="entry name" value="Beta-barrel_RND_2"/>
</dbReference>
<dbReference type="EMBL" id="RSFE01000004">
    <property type="protein sequence ID" value="RWU11105.1"/>
    <property type="molecule type" value="Genomic_DNA"/>
</dbReference>
<dbReference type="GO" id="GO:0060003">
    <property type="term" value="P:copper ion export"/>
    <property type="evidence" value="ECO:0007669"/>
    <property type="project" value="TreeGrafter"/>
</dbReference>
<dbReference type="NCBIfam" id="TIGR01730">
    <property type="entry name" value="RND_mfp"/>
    <property type="match status" value="1"/>
</dbReference>
<accession>A0A443Z3H2</accession>
<dbReference type="GO" id="GO:0015679">
    <property type="term" value="P:plasma membrane copper ion transport"/>
    <property type="evidence" value="ECO:0007669"/>
    <property type="project" value="TreeGrafter"/>
</dbReference>
<reference evidence="9 10" key="1">
    <citation type="submission" date="2018-12" db="EMBL/GenBank/DDBJ databases">
        <authorList>
            <person name="Li A."/>
            <person name="Zhang M."/>
            <person name="Zhu H."/>
        </authorList>
    </citation>
    <scope>NUCLEOTIDE SEQUENCE [LARGE SCALE GENOMIC DNA]</scope>
    <source>
        <strain evidence="9 10">R04H25</strain>
    </source>
</reference>
<evidence type="ECO:0000313" key="9">
    <source>
        <dbReference type="EMBL" id="RWU11105.1"/>
    </source>
</evidence>
<dbReference type="Gene3D" id="2.40.420.20">
    <property type="match status" value="1"/>
</dbReference>
<dbReference type="AlphaFoldDB" id="A0A443Z3H2"/>
<dbReference type="InterPro" id="IPR006143">
    <property type="entry name" value="RND_pump_MFP"/>
</dbReference>
<dbReference type="InterPro" id="IPR058790">
    <property type="entry name" value="BSH_CusB"/>
</dbReference>
<dbReference type="Pfam" id="PF25869">
    <property type="entry name" value="3HB_CusB"/>
    <property type="match status" value="1"/>
</dbReference>
<feature type="domain" description="Heavy metal binding" evidence="4">
    <location>
        <begin position="39"/>
        <end position="64"/>
    </location>
</feature>
<name>A0A443Z3H2_9GAMM</name>
<dbReference type="GO" id="GO:0046914">
    <property type="term" value="F:transition metal ion binding"/>
    <property type="evidence" value="ECO:0007669"/>
    <property type="project" value="TreeGrafter"/>
</dbReference>
<dbReference type="Proteomes" id="UP000288789">
    <property type="component" value="Unassembled WGS sequence"/>
</dbReference>
<keyword evidence="3" id="KW-0732">Signal</keyword>
<dbReference type="Pfam" id="PF25954">
    <property type="entry name" value="Beta-barrel_RND_2"/>
    <property type="match status" value="1"/>
</dbReference>
<dbReference type="PANTHER" id="PTHR30097:SF15">
    <property type="entry name" value="CATION EFFLUX SYSTEM PROTEIN CUSB"/>
    <property type="match status" value="1"/>
</dbReference>
<evidence type="ECO:0000256" key="2">
    <source>
        <dbReference type="ARBA" id="ARBA00022448"/>
    </source>
</evidence>
<dbReference type="GO" id="GO:0022857">
    <property type="term" value="F:transmembrane transporter activity"/>
    <property type="evidence" value="ECO:0007669"/>
    <property type="project" value="InterPro"/>
</dbReference>
<feature type="domain" description="CusB-like beta-barrel" evidence="7">
    <location>
        <begin position="237"/>
        <end position="311"/>
    </location>
</feature>
<gene>
    <name evidence="9" type="ORF">EGC76_06040</name>
</gene>
<protein>
    <submittedName>
        <fullName evidence="9">Efflux RND transporter periplasmic adaptor subunit</fullName>
    </submittedName>
</protein>
<dbReference type="Gene3D" id="2.40.50.100">
    <property type="match status" value="2"/>
</dbReference>
<dbReference type="Pfam" id="PF19335">
    <property type="entry name" value="HMBD"/>
    <property type="match status" value="1"/>
</dbReference>
<comment type="caution">
    <text evidence="9">The sequence shown here is derived from an EMBL/GenBank/DDBJ whole genome shotgun (WGS) entry which is preliminary data.</text>
</comment>
<keyword evidence="2" id="KW-0813">Transport</keyword>
<sequence length="406" mass="45120">MNYMRSIVVLMLCVILAIPTLSAQEFELNHDEHEASTEYVCPMHSHIVSDEPGTCPICGMDLEPRQRVQESDVKVSAQMQQNLGIRTTTAEVTTLWRYYPTIASVQWNDNARHHLHTRASGWIERLHVRSEGQQVEQGDPVYDIYSRELVVAQQDFLQALSSASANPRLLRDAKLRLELLGFAEPLIAQLEKSKEIIYRVPVFAPHSGVVTELNVAEGMYIEPGLAVMTLTGDDSYWLIADVPERYSDWLSAGAPVDVTLPQAGLNKHETTIDYIYPALDAQARTQRVRIKMPDSKVGTNLLVGMQAEVELYGGPKRDALTVPLSSLMITGTTNRVMVKTDDNSFVQRDVHVGLVVGDQAEILHGLEAGEQVVVAGQFLLDSEATLLNSRMQNPQSQEATDAHANH</sequence>
<evidence type="ECO:0000259" key="4">
    <source>
        <dbReference type="Pfam" id="PF19335"/>
    </source>
</evidence>
<dbReference type="Gene3D" id="2.40.30.170">
    <property type="match status" value="1"/>
</dbReference>
<dbReference type="GO" id="GO:0016020">
    <property type="term" value="C:membrane"/>
    <property type="evidence" value="ECO:0007669"/>
    <property type="project" value="InterPro"/>
</dbReference>
<organism evidence="9 10">
    <name type="scientific">Pseudidiomarina gelatinasegens</name>
    <dbReference type="NCBI Taxonomy" id="2487740"/>
    <lineage>
        <taxon>Bacteria</taxon>
        <taxon>Pseudomonadati</taxon>
        <taxon>Pseudomonadota</taxon>
        <taxon>Gammaproteobacteria</taxon>
        <taxon>Alteromonadales</taxon>
        <taxon>Idiomarinaceae</taxon>
        <taxon>Pseudidiomarina</taxon>
    </lineage>
</organism>
<feature type="domain" description="CusB-like three alpha-helical bundle" evidence="5">
    <location>
        <begin position="148"/>
        <end position="195"/>
    </location>
</feature>
<evidence type="ECO:0000256" key="1">
    <source>
        <dbReference type="ARBA" id="ARBA00009477"/>
    </source>
</evidence>
<dbReference type="Pfam" id="PF25919">
    <property type="entry name" value="BSH_CusB"/>
    <property type="match status" value="1"/>
</dbReference>
<evidence type="ECO:0000256" key="3">
    <source>
        <dbReference type="SAM" id="SignalP"/>
    </source>
</evidence>
<dbReference type="GO" id="GO:0030288">
    <property type="term" value="C:outer membrane-bounded periplasmic space"/>
    <property type="evidence" value="ECO:0007669"/>
    <property type="project" value="TreeGrafter"/>
</dbReference>